<dbReference type="AlphaFoldDB" id="A0A0C9LT27"/>
<keyword evidence="2" id="KW-1185">Reference proteome</keyword>
<evidence type="ECO:0000313" key="2">
    <source>
        <dbReference type="Proteomes" id="UP000053815"/>
    </source>
</evidence>
<dbReference type="Proteomes" id="UP000053815">
    <property type="component" value="Unassembled WGS sequence"/>
</dbReference>
<protein>
    <submittedName>
        <fullName evidence="1">Uncharacterized protein</fullName>
    </submittedName>
</protein>
<evidence type="ECO:0000313" key="1">
    <source>
        <dbReference type="EMBL" id="GAN03320.1"/>
    </source>
</evidence>
<proteinExistence type="predicted"/>
<organism evidence="1">
    <name type="scientific">Mucor ambiguus</name>
    <dbReference type="NCBI Taxonomy" id="91626"/>
    <lineage>
        <taxon>Eukaryota</taxon>
        <taxon>Fungi</taxon>
        <taxon>Fungi incertae sedis</taxon>
        <taxon>Mucoromycota</taxon>
        <taxon>Mucoromycotina</taxon>
        <taxon>Mucoromycetes</taxon>
        <taxon>Mucorales</taxon>
        <taxon>Mucorineae</taxon>
        <taxon>Mucoraceae</taxon>
        <taxon>Mucor</taxon>
    </lineage>
</organism>
<reference evidence="1" key="1">
    <citation type="submission" date="2014-09" db="EMBL/GenBank/DDBJ databases">
        <title>Draft genome sequence of an oleaginous Mucoromycotina fungus Mucor ambiguus NBRC6742.</title>
        <authorList>
            <person name="Takeda I."/>
            <person name="Yamane N."/>
            <person name="Morita T."/>
            <person name="Tamano K."/>
            <person name="Machida M."/>
            <person name="Baker S."/>
            <person name="Koike H."/>
        </authorList>
    </citation>
    <scope>NUCLEOTIDE SEQUENCE</scope>
    <source>
        <strain evidence="1">NBRC 6742</strain>
    </source>
</reference>
<name>A0A0C9LT27_9FUNG</name>
<gene>
    <name evidence="1" type="ORF">MAM1_0038c02773</name>
</gene>
<dbReference type="EMBL" id="DF836327">
    <property type="protein sequence ID" value="GAN03320.1"/>
    <property type="molecule type" value="Genomic_DNA"/>
</dbReference>
<accession>A0A0C9LT27</accession>
<sequence length="70" mass="7622">MAIINDFRIICISGTIVICFNTNDIPSIFVLALADTLVTLSNVTMQSNANTFTNTPEAVNDTIELISLCR</sequence>